<dbReference type="AlphaFoldDB" id="A0A8H7D8A3"/>
<comment type="caution">
    <text evidence="13">The sequence shown here is derived from an EMBL/GenBank/DDBJ whole genome shotgun (WGS) entry which is preliminary data.</text>
</comment>
<keyword evidence="14" id="KW-1185">Reference proteome</keyword>
<evidence type="ECO:0000256" key="6">
    <source>
        <dbReference type="ARBA" id="ARBA00022692"/>
    </source>
</evidence>
<gene>
    <name evidence="13" type="ORF">MVEN_00667200</name>
</gene>
<keyword evidence="11" id="KW-0503">Monooxygenase</keyword>
<dbReference type="Proteomes" id="UP000620124">
    <property type="component" value="Unassembled WGS sequence"/>
</dbReference>
<dbReference type="PANTHER" id="PTHR24305:SF166">
    <property type="entry name" value="CYTOCHROME P450 12A4, MITOCHONDRIAL-RELATED"/>
    <property type="match status" value="1"/>
</dbReference>
<dbReference type="GO" id="GO:0016020">
    <property type="term" value="C:membrane"/>
    <property type="evidence" value="ECO:0007669"/>
    <property type="project" value="UniProtKB-SubCell"/>
</dbReference>
<accession>A0A8H7D8A3</accession>
<keyword evidence="12" id="KW-0472">Membrane</keyword>
<evidence type="ECO:0000313" key="13">
    <source>
        <dbReference type="EMBL" id="KAF7363147.1"/>
    </source>
</evidence>
<keyword evidence="6" id="KW-0812">Transmembrane</keyword>
<keyword evidence="9" id="KW-0560">Oxidoreductase</keyword>
<sequence>MTLFSVARFLAATALAWILWRIVLTFFRKSPLDNIPGPSPHSFWTGSFRALFDPQGWDFHHNLAQKYGGVVRIDGPMRSKMLYVFDPLALYHIIVKDQPIFSRNHVDILVSHLMFGEGLLSVGSGTQHRRQRKMLNPVFNILHLRSLTPVFYAVAHKLRTGLTSKVINGPVEVIKILSCDNKLGIHSIGLSQIDVLHWMSRCALELIGQGGLGYSFDNLMDSSGEAGHPYSEALSGMEPLLIHLNLATRFILPWASKIGTARFRRTVVDWVPWKALHEFRDMLDVMNLTTRQIFEEKKRAINSGMIEKDGGKDIMSILRKLAIQKEDRLPDEEVLGQMSTLIFAATETTSTALAHILYLLAQNPDVQDRLRAELTEAQETIDGDIPYDALMQLSYLEAPSRTSCSHYLLLTIVMAHRTLADTVLPLATPLRGYDGTEMHALHIPRGTNLMLSVHNANRAPTVWGPDAAEWKPARWLGPLPETVVEAPATGVYRHLYEFQSTLDMCRCGFKFAQLEMSTCCIVFMLELLIQLTTEAVLAVILPRVPRFASQTADRVESWVHRDSWRCGH</sequence>
<comment type="cofactor">
    <cofactor evidence="1">
        <name>heme</name>
        <dbReference type="ChEBI" id="CHEBI:30413"/>
    </cofactor>
</comment>
<comment type="subcellular location">
    <subcellularLocation>
        <location evidence="2">Membrane</location>
    </subcellularLocation>
</comment>
<dbReference type="SUPFAM" id="SSF48264">
    <property type="entry name" value="Cytochrome P450"/>
    <property type="match status" value="1"/>
</dbReference>
<comment type="similarity">
    <text evidence="4">Belongs to the cytochrome P450 family.</text>
</comment>
<evidence type="ECO:0000256" key="10">
    <source>
        <dbReference type="ARBA" id="ARBA00023004"/>
    </source>
</evidence>
<evidence type="ECO:0000256" key="8">
    <source>
        <dbReference type="ARBA" id="ARBA00022989"/>
    </source>
</evidence>
<keyword evidence="8" id="KW-1133">Transmembrane helix</keyword>
<protein>
    <submittedName>
        <fullName evidence="13">Cytochrome p450</fullName>
    </submittedName>
</protein>
<dbReference type="OrthoDB" id="1470350at2759"/>
<evidence type="ECO:0000313" key="14">
    <source>
        <dbReference type="Proteomes" id="UP000620124"/>
    </source>
</evidence>
<keyword evidence="5" id="KW-0349">Heme</keyword>
<organism evidence="13 14">
    <name type="scientific">Mycena venus</name>
    <dbReference type="NCBI Taxonomy" id="2733690"/>
    <lineage>
        <taxon>Eukaryota</taxon>
        <taxon>Fungi</taxon>
        <taxon>Dikarya</taxon>
        <taxon>Basidiomycota</taxon>
        <taxon>Agaricomycotina</taxon>
        <taxon>Agaricomycetes</taxon>
        <taxon>Agaricomycetidae</taxon>
        <taxon>Agaricales</taxon>
        <taxon>Marasmiineae</taxon>
        <taxon>Mycenaceae</taxon>
        <taxon>Mycena</taxon>
    </lineage>
</organism>
<keyword evidence="10" id="KW-0408">Iron</keyword>
<name>A0A8H7D8A3_9AGAR</name>
<proteinExistence type="inferred from homology"/>
<evidence type="ECO:0000256" key="11">
    <source>
        <dbReference type="ARBA" id="ARBA00023033"/>
    </source>
</evidence>
<evidence type="ECO:0000256" key="5">
    <source>
        <dbReference type="ARBA" id="ARBA00022617"/>
    </source>
</evidence>
<dbReference type="InterPro" id="IPR036396">
    <property type="entry name" value="Cyt_P450_sf"/>
</dbReference>
<dbReference type="Pfam" id="PF00067">
    <property type="entry name" value="p450"/>
    <property type="match status" value="1"/>
</dbReference>
<evidence type="ECO:0000256" key="7">
    <source>
        <dbReference type="ARBA" id="ARBA00022723"/>
    </source>
</evidence>
<evidence type="ECO:0000256" key="9">
    <source>
        <dbReference type="ARBA" id="ARBA00023002"/>
    </source>
</evidence>
<dbReference type="GO" id="GO:0016705">
    <property type="term" value="F:oxidoreductase activity, acting on paired donors, with incorporation or reduction of molecular oxygen"/>
    <property type="evidence" value="ECO:0007669"/>
    <property type="project" value="InterPro"/>
</dbReference>
<dbReference type="PANTHER" id="PTHR24305">
    <property type="entry name" value="CYTOCHROME P450"/>
    <property type="match status" value="1"/>
</dbReference>
<dbReference type="GO" id="GO:0005506">
    <property type="term" value="F:iron ion binding"/>
    <property type="evidence" value="ECO:0007669"/>
    <property type="project" value="InterPro"/>
</dbReference>
<dbReference type="InterPro" id="IPR050121">
    <property type="entry name" value="Cytochrome_P450_monoxygenase"/>
</dbReference>
<comment type="pathway">
    <text evidence="3">Secondary metabolite biosynthesis; terpenoid biosynthesis.</text>
</comment>
<evidence type="ECO:0000256" key="4">
    <source>
        <dbReference type="ARBA" id="ARBA00010617"/>
    </source>
</evidence>
<evidence type="ECO:0000256" key="2">
    <source>
        <dbReference type="ARBA" id="ARBA00004370"/>
    </source>
</evidence>
<dbReference type="Gene3D" id="1.10.630.10">
    <property type="entry name" value="Cytochrome P450"/>
    <property type="match status" value="1"/>
</dbReference>
<evidence type="ECO:0000256" key="3">
    <source>
        <dbReference type="ARBA" id="ARBA00004721"/>
    </source>
</evidence>
<evidence type="ECO:0000256" key="1">
    <source>
        <dbReference type="ARBA" id="ARBA00001971"/>
    </source>
</evidence>
<dbReference type="GO" id="GO:0020037">
    <property type="term" value="F:heme binding"/>
    <property type="evidence" value="ECO:0007669"/>
    <property type="project" value="InterPro"/>
</dbReference>
<dbReference type="GO" id="GO:0004497">
    <property type="term" value="F:monooxygenase activity"/>
    <property type="evidence" value="ECO:0007669"/>
    <property type="project" value="UniProtKB-KW"/>
</dbReference>
<dbReference type="InterPro" id="IPR001128">
    <property type="entry name" value="Cyt_P450"/>
</dbReference>
<dbReference type="EMBL" id="JACAZI010000004">
    <property type="protein sequence ID" value="KAF7363147.1"/>
    <property type="molecule type" value="Genomic_DNA"/>
</dbReference>
<keyword evidence="7" id="KW-0479">Metal-binding</keyword>
<reference evidence="13" key="1">
    <citation type="submission" date="2020-05" db="EMBL/GenBank/DDBJ databases">
        <title>Mycena genomes resolve the evolution of fungal bioluminescence.</title>
        <authorList>
            <person name="Tsai I.J."/>
        </authorList>
    </citation>
    <scope>NUCLEOTIDE SEQUENCE</scope>
    <source>
        <strain evidence="13">CCC161011</strain>
    </source>
</reference>
<evidence type="ECO:0000256" key="12">
    <source>
        <dbReference type="ARBA" id="ARBA00023136"/>
    </source>
</evidence>